<evidence type="ECO:0000256" key="6">
    <source>
        <dbReference type="ARBA" id="ARBA00023306"/>
    </source>
</evidence>
<evidence type="ECO:0000256" key="4">
    <source>
        <dbReference type="ARBA" id="ARBA00022618"/>
    </source>
</evidence>
<keyword evidence="3" id="KW-0963">Cytoplasm</keyword>
<dbReference type="GO" id="GO:0000917">
    <property type="term" value="P:division septum assembly"/>
    <property type="evidence" value="ECO:0007669"/>
    <property type="project" value="UniProtKB-KW"/>
</dbReference>
<dbReference type="AlphaFoldDB" id="A0A1F6TFX1"/>
<dbReference type="GO" id="GO:0043093">
    <property type="term" value="P:FtsZ-dependent cytokinesis"/>
    <property type="evidence" value="ECO:0007669"/>
    <property type="project" value="TreeGrafter"/>
</dbReference>
<evidence type="ECO:0000313" key="11">
    <source>
        <dbReference type="Proteomes" id="UP000179344"/>
    </source>
</evidence>
<sequence>MKDAPEGLTVSILGKEFMVACPENEREALRAAAAYLDKKMREIHASGKVIGAERSAIMAALNIAHELLELRGQGGMPADITQKLRFLQGKIDAVLGRDAQALQ</sequence>
<dbReference type="GO" id="GO:0000921">
    <property type="term" value="P:septin ring assembly"/>
    <property type="evidence" value="ECO:0007669"/>
    <property type="project" value="TreeGrafter"/>
</dbReference>
<comment type="function">
    <text evidence="7">Activator of cell division through the inhibition of FtsZ GTPase activity, therefore promoting FtsZ assembly into bundles of protofilaments necessary for the formation of the division Z ring. It is recruited early at mid-cell but it is not essential for cell division.</text>
</comment>
<evidence type="ECO:0000256" key="7">
    <source>
        <dbReference type="ARBA" id="ARBA00024910"/>
    </source>
</evidence>
<keyword evidence="5" id="KW-0717">Septation</keyword>
<dbReference type="Gene3D" id="3.30.160.880">
    <property type="entry name" value="Cell division protein ZapA protomer, N-terminal domain"/>
    <property type="match status" value="1"/>
</dbReference>
<gene>
    <name evidence="10" type="ORF">A2V92_04110</name>
</gene>
<dbReference type="InterPro" id="IPR042233">
    <property type="entry name" value="Cell_div_ZapA_N"/>
</dbReference>
<dbReference type="SUPFAM" id="SSF102829">
    <property type="entry name" value="Cell division protein ZapA-like"/>
    <property type="match status" value="1"/>
</dbReference>
<keyword evidence="6" id="KW-0131">Cell cycle</keyword>
<evidence type="ECO:0000256" key="2">
    <source>
        <dbReference type="ARBA" id="ARBA00015195"/>
    </source>
</evidence>
<dbReference type="GO" id="GO:0005829">
    <property type="term" value="C:cytosol"/>
    <property type="evidence" value="ECO:0007669"/>
    <property type="project" value="TreeGrafter"/>
</dbReference>
<dbReference type="EMBL" id="MFST01000093">
    <property type="protein sequence ID" value="OGI43976.1"/>
    <property type="molecule type" value="Genomic_DNA"/>
</dbReference>
<evidence type="ECO:0000256" key="8">
    <source>
        <dbReference type="ARBA" id="ARBA00026068"/>
    </source>
</evidence>
<proteinExistence type="predicted"/>
<dbReference type="Gene3D" id="1.20.5.50">
    <property type="match status" value="1"/>
</dbReference>
<evidence type="ECO:0000313" key="10">
    <source>
        <dbReference type="EMBL" id="OGI43976.1"/>
    </source>
</evidence>
<organism evidence="10 11">
    <name type="scientific">Candidatus Muproteobacteria bacterium RBG_16_65_31</name>
    <dbReference type="NCBI Taxonomy" id="1817759"/>
    <lineage>
        <taxon>Bacteria</taxon>
        <taxon>Pseudomonadati</taxon>
        <taxon>Pseudomonadota</taxon>
        <taxon>Candidatus Muproteobacteria</taxon>
    </lineage>
</organism>
<dbReference type="GO" id="GO:0030428">
    <property type="term" value="C:cell septum"/>
    <property type="evidence" value="ECO:0007669"/>
    <property type="project" value="TreeGrafter"/>
</dbReference>
<evidence type="ECO:0000256" key="1">
    <source>
        <dbReference type="ARBA" id="ARBA00004496"/>
    </source>
</evidence>
<accession>A0A1F6TFX1</accession>
<dbReference type="Pfam" id="PF05164">
    <property type="entry name" value="ZapA"/>
    <property type="match status" value="1"/>
</dbReference>
<name>A0A1F6TFX1_9PROT</name>
<dbReference type="InterPro" id="IPR036192">
    <property type="entry name" value="Cell_div_ZapA-like_sf"/>
</dbReference>
<keyword evidence="4" id="KW-0132">Cell division</keyword>
<dbReference type="PANTHER" id="PTHR34981">
    <property type="entry name" value="CELL DIVISION PROTEIN ZAPA"/>
    <property type="match status" value="1"/>
</dbReference>
<dbReference type="GO" id="GO:0032153">
    <property type="term" value="C:cell division site"/>
    <property type="evidence" value="ECO:0007669"/>
    <property type="project" value="TreeGrafter"/>
</dbReference>
<evidence type="ECO:0000256" key="9">
    <source>
        <dbReference type="ARBA" id="ARBA00033158"/>
    </source>
</evidence>
<comment type="subunit">
    <text evidence="8">Homodimer. Interacts with FtsZ.</text>
</comment>
<evidence type="ECO:0000256" key="3">
    <source>
        <dbReference type="ARBA" id="ARBA00022490"/>
    </source>
</evidence>
<dbReference type="InterPro" id="IPR007838">
    <property type="entry name" value="Cell_div_ZapA-like"/>
</dbReference>
<comment type="caution">
    <text evidence="10">The sequence shown here is derived from an EMBL/GenBank/DDBJ whole genome shotgun (WGS) entry which is preliminary data.</text>
</comment>
<protein>
    <recommendedName>
        <fullName evidence="2">Cell division protein ZapA</fullName>
    </recommendedName>
    <alternativeName>
        <fullName evidence="9">Z ring-associated protein ZapA</fullName>
    </alternativeName>
</protein>
<dbReference type="Proteomes" id="UP000179344">
    <property type="component" value="Unassembled WGS sequence"/>
</dbReference>
<dbReference type="PANTHER" id="PTHR34981:SF1">
    <property type="entry name" value="CELL DIVISION PROTEIN ZAPA"/>
    <property type="match status" value="1"/>
</dbReference>
<evidence type="ECO:0000256" key="5">
    <source>
        <dbReference type="ARBA" id="ARBA00023210"/>
    </source>
</evidence>
<reference evidence="10 11" key="1">
    <citation type="journal article" date="2016" name="Nat. Commun.">
        <title>Thousands of microbial genomes shed light on interconnected biogeochemical processes in an aquifer system.</title>
        <authorList>
            <person name="Anantharaman K."/>
            <person name="Brown C.T."/>
            <person name="Hug L.A."/>
            <person name="Sharon I."/>
            <person name="Castelle C.J."/>
            <person name="Probst A.J."/>
            <person name="Thomas B.C."/>
            <person name="Singh A."/>
            <person name="Wilkins M.J."/>
            <person name="Karaoz U."/>
            <person name="Brodie E.L."/>
            <person name="Williams K.H."/>
            <person name="Hubbard S.S."/>
            <person name="Banfield J.F."/>
        </authorList>
    </citation>
    <scope>NUCLEOTIDE SEQUENCE [LARGE SCALE GENOMIC DNA]</scope>
</reference>
<comment type="subcellular location">
    <subcellularLocation>
        <location evidence="1">Cytoplasm</location>
    </subcellularLocation>
</comment>